<comment type="caution">
    <text evidence="2">The sequence shown here is derived from an EMBL/GenBank/DDBJ whole genome shotgun (WGS) entry which is preliminary data.</text>
</comment>
<protein>
    <recommendedName>
        <fullName evidence="1">ABC-three component systems C-terminal domain-containing protein</fullName>
    </recommendedName>
</protein>
<dbReference type="InterPro" id="IPR046914">
    <property type="entry name" value="ABC-3C_CTD6"/>
</dbReference>
<gene>
    <name evidence="2" type="ORF">ALIPUT_02539</name>
</gene>
<dbReference type="OrthoDB" id="3242664at2"/>
<dbReference type="eggNOG" id="ENOG502Z9QP">
    <property type="taxonomic scope" value="Bacteria"/>
</dbReference>
<keyword evidence="3" id="KW-1185">Reference proteome</keyword>
<evidence type="ECO:0000313" key="2">
    <source>
        <dbReference type="EMBL" id="EDS03001.1"/>
    </source>
</evidence>
<feature type="domain" description="ABC-three component systems C-terminal" evidence="1">
    <location>
        <begin position="215"/>
        <end position="347"/>
    </location>
</feature>
<dbReference type="AlphaFoldDB" id="B0MZG5"/>
<reference evidence="2" key="1">
    <citation type="submission" date="2007-10" db="EMBL/GenBank/DDBJ databases">
        <authorList>
            <person name="Fulton L."/>
            <person name="Clifton S."/>
            <person name="Fulton B."/>
            <person name="Xu J."/>
            <person name="Minx P."/>
            <person name="Pepin K.H."/>
            <person name="Johnson M."/>
            <person name="Thiruvilangam P."/>
            <person name="Bhonagiri V."/>
            <person name="Nash W.E."/>
            <person name="Mardis E.R."/>
            <person name="Wilson R.K."/>
        </authorList>
    </citation>
    <scope>NUCLEOTIDE SEQUENCE [LARGE SCALE GENOMIC DNA]</scope>
    <source>
        <strain evidence="2">DSM 17216</strain>
    </source>
</reference>
<accession>B0MZG5</accession>
<reference evidence="2" key="2">
    <citation type="submission" date="2013-09" db="EMBL/GenBank/DDBJ databases">
        <title>Draft genome sequence of Alistipes putredinis (DSM 17216).</title>
        <authorList>
            <person name="Sudarsanam P."/>
            <person name="Ley R."/>
            <person name="Guruge J."/>
            <person name="Turnbaugh P.J."/>
            <person name="Mahowald M."/>
            <person name="Liep D."/>
            <person name="Gordon J."/>
        </authorList>
    </citation>
    <scope>NUCLEOTIDE SEQUENCE</scope>
    <source>
        <strain evidence="2">DSM 17216</strain>
    </source>
</reference>
<dbReference type="EMBL" id="ABFK02000020">
    <property type="protein sequence ID" value="EDS03001.1"/>
    <property type="molecule type" value="Genomic_DNA"/>
</dbReference>
<dbReference type="Proteomes" id="UP000005819">
    <property type="component" value="Unassembled WGS sequence"/>
</dbReference>
<sequence>MLSNEDRVLCNMTPLQRLYSIDEDTYEELVCVWAYSCLGNKGYTEVYRVGQAGDKGRDVLAYYDRVKGAFDLYQCKQYKSALTYSDLCGEMGKLLIYTFNNTYPIPQNYYILCPKDVSQSFVDLLSNNGKNLKIKLKNDWETVINKKVGTNWVALNEELSTYIDEFNFNIIKKIEPIKFIDEIRQSPYYFYYFGGGFNMIKRTPLQVPHSPINTERNYIQNLNDAYSEHAGHIINVIDDDNAVVSKYRKHLDRARISFYESEEVKIASRKSTAPDSDEFNDLVTSIERYIGNELDDDYPDGFTKVKSVEKKAGTYNMPTSMLISHLVDSNVCVGVCHQLSNENRIKWTVNE</sequence>
<organism evidence="2 3">
    <name type="scientific">Alistipes putredinis DSM 17216</name>
    <dbReference type="NCBI Taxonomy" id="445970"/>
    <lineage>
        <taxon>Bacteria</taxon>
        <taxon>Pseudomonadati</taxon>
        <taxon>Bacteroidota</taxon>
        <taxon>Bacteroidia</taxon>
        <taxon>Bacteroidales</taxon>
        <taxon>Rikenellaceae</taxon>
        <taxon>Alistipes</taxon>
    </lineage>
</organism>
<dbReference type="Pfam" id="PF20282">
    <property type="entry name" value="CTD6"/>
    <property type="match status" value="1"/>
</dbReference>
<evidence type="ECO:0000259" key="1">
    <source>
        <dbReference type="Pfam" id="PF20282"/>
    </source>
</evidence>
<proteinExistence type="predicted"/>
<name>B0MZG5_9BACT</name>
<dbReference type="HOGENOM" id="CLU_065352_0_0_10"/>
<evidence type="ECO:0000313" key="3">
    <source>
        <dbReference type="Proteomes" id="UP000005819"/>
    </source>
</evidence>